<dbReference type="EMBL" id="FR872582">
    <property type="protein sequence ID" value="CCB88672.1"/>
    <property type="molecule type" value="Genomic_DNA"/>
</dbReference>
<feature type="chain" id="PRO_5003374157" evidence="1">
    <location>
        <begin position="25"/>
        <end position="360"/>
    </location>
</feature>
<dbReference type="KEGG" id="sng:SNE_A07950"/>
<gene>
    <name evidence="2" type="ordered locus">SNE_A07950</name>
</gene>
<evidence type="ECO:0000313" key="2">
    <source>
        <dbReference type="EMBL" id="CCB88672.1"/>
    </source>
</evidence>
<dbReference type="HOGENOM" id="CLU_769245_0_0_0"/>
<accession>F8L7E2</accession>
<dbReference type="eggNOG" id="COG3468">
    <property type="taxonomic scope" value="Bacteria"/>
</dbReference>
<dbReference type="AlphaFoldDB" id="F8L7E2"/>
<reference evidence="2 3" key="2">
    <citation type="journal article" date="2011" name="Mol. Biol. Evol.">
        <title>Unity in variety--the pan-genome of the Chlamydiae.</title>
        <authorList>
            <person name="Collingro A."/>
            <person name="Tischler P."/>
            <person name="Weinmaier T."/>
            <person name="Penz T."/>
            <person name="Heinz E."/>
            <person name="Brunham R.C."/>
            <person name="Read T.D."/>
            <person name="Bavoil P.M."/>
            <person name="Sachse K."/>
            <person name="Kahane S."/>
            <person name="Friedman M.G."/>
            <person name="Rattei T."/>
            <person name="Myers G.S."/>
            <person name="Horn M."/>
        </authorList>
    </citation>
    <scope>NUCLEOTIDE SEQUENCE [LARGE SCALE GENOMIC DNA]</scope>
    <source>
        <strain evidence="3">ATCC VR-1471 / Z</strain>
    </source>
</reference>
<dbReference type="Proteomes" id="UP000000496">
    <property type="component" value="Chromosome gsn.131"/>
</dbReference>
<feature type="signal peptide" evidence="1">
    <location>
        <begin position="1"/>
        <end position="24"/>
    </location>
</feature>
<keyword evidence="1" id="KW-0732">Signal</keyword>
<protein>
    <submittedName>
        <fullName evidence="2">MOMP-like family protein</fullName>
    </submittedName>
</protein>
<sequence length="360" mass="40844">MKGFLMNYKLLMPMLICLGSTLFANGYNQQNNPAPANAEPVINTQNSQPEIWNFRPDNQEAWWKISATLLYWKPYEGALDYVISGTQPNFVPGQADQGAIGDLKSAELNFCPGYRLNLAYTLFPDRWGLEGIYTYFYSSGNDSEKSPISGTFDQKTGPEFLSARSHIRLNYNVAELMLTSFWTLRKNVLGSLQGGVIGAWVHQHWNFKYNGITGINKYHHSWEFDGAGLKAALGLDWYIDYGFSFLTKIGLASIYGNYQSQNKGTVKELANNNDYILINIRNHDHRFSFSPQFFLGLVWGKIFDNWGLSLSLGYESQIWLNLQEIYSSFLETDPRDGKVVLLKRGALGLHGLNAMVELLF</sequence>
<evidence type="ECO:0000313" key="3">
    <source>
        <dbReference type="Proteomes" id="UP000000496"/>
    </source>
</evidence>
<reference key="1">
    <citation type="journal article" date="2011" name="Mol. Biol. Evol.">
        <title>Unity in variety -- the pan-genome of the Chlamydiae.</title>
        <authorList>
            <person name="Collingro A."/>
            <person name="Tischler P."/>
            <person name="Weinmaier T."/>
            <person name="Penz T."/>
            <person name="Heinz E."/>
            <person name="Brunham R.C."/>
            <person name="Read T.D."/>
            <person name="Bavoil P.M."/>
            <person name="Sachse K."/>
            <person name="Kahane S."/>
            <person name="Friedman M.G."/>
            <person name="Rattei T."/>
            <person name="Myers G.S.A."/>
            <person name="Horn M."/>
        </authorList>
    </citation>
    <scope>NUCLEOTIDE SEQUENCE</scope>
    <source>
        <strain>Z</strain>
    </source>
</reference>
<dbReference type="Pfam" id="PF05150">
    <property type="entry name" value="Legionella_OMP"/>
    <property type="match status" value="1"/>
</dbReference>
<organism evidence="2 3">
    <name type="scientific">Simkania negevensis (strain ATCC VR-1471 / DSM 27360 / Z)</name>
    <dbReference type="NCBI Taxonomy" id="331113"/>
    <lineage>
        <taxon>Bacteria</taxon>
        <taxon>Pseudomonadati</taxon>
        <taxon>Chlamydiota</taxon>
        <taxon>Chlamydiia</taxon>
        <taxon>Parachlamydiales</taxon>
        <taxon>Simkaniaceae</taxon>
        <taxon>Simkania</taxon>
    </lineage>
</organism>
<dbReference type="InterPro" id="IPR007825">
    <property type="entry name" value="Major_OMP_Legionella"/>
</dbReference>
<proteinExistence type="predicted"/>
<evidence type="ECO:0000256" key="1">
    <source>
        <dbReference type="SAM" id="SignalP"/>
    </source>
</evidence>
<keyword evidence="3" id="KW-1185">Reference proteome</keyword>
<name>F8L7E2_SIMNZ</name>